<evidence type="ECO:0000256" key="4">
    <source>
        <dbReference type="ARBA" id="ARBA00023212"/>
    </source>
</evidence>
<evidence type="ECO:0000256" key="2">
    <source>
        <dbReference type="ARBA" id="ARBA00008550"/>
    </source>
</evidence>
<feature type="domain" description="FUZ/MON1/HPS1 first Longin" evidence="5">
    <location>
        <begin position="40"/>
        <end position="141"/>
    </location>
</feature>
<keyword evidence="3" id="KW-0963">Cytoplasm</keyword>
<dbReference type="EMBL" id="VSWD01000005">
    <property type="protein sequence ID" value="KAK3102683.1"/>
    <property type="molecule type" value="Genomic_DNA"/>
</dbReference>
<organism evidence="8 9">
    <name type="scientific">Pinctada imbricata</name>
    <name type="common">Atlantic pearl-oyster</name>
    <name type="synonym">Pinctada martensii</name>
    <dbReference type="NCBI Taxonomy" id="66713"/>
    <lineage>
        <taxon>Eukaryota</taxon>
        <taxon>Metazoa</taxon>
        <taxon>Spiralia</taxon>
        <taxon>Lophotrochozoa</taxon>
        <taxon>Mollusca</taxon>
        <taxon>Bivalvia</taxon>
        <taxon>Autobranchia</taxon>
        <taxon>Pteriomorphia</taxon>
        <taxon>Pterioida</taxon>
        <taxon>Pterioidea</taxon>
        <taxon>Pteriidae</taxon>
        <taxon>Pinctada</taxon>
    </lineage>
</organism>
<evidence type="ECO:0000313" key="8">
    <source>
        <dbReference type="EMBL" id="KAK3102683.1"/>
    </source>
</evidence>
<evidence type="ECO:0000259" key="7">
    <source>
        <dbReference type="Pfam" id="PF19038"/>
    </source>
</evidence>
<dbReference type="Proteomes" id="UP001186944">
    <property type="component" value="Unassembled WGS sequence"/>
</dbReference>
<comment type="subcellular location">
    <subcellularLocation>
        <location evidence="1">Cytoplasm</location>
        <location evidence="1">Cytoskeleton</location>
    </subcellularLocation>
</comment>
<dbReference type="Pfam" id="PF19036">
    <property type="entry name" value="Fuz_longin_1"/>
    <property type="match status" value="1"/>
</dbReference>
<reference evidence="8" key="1">
    <citation type="submission" date="2019-08" db="EMBL/GenBank/DDBJ databases">
        <title>The improved chromosome-level genome for the pearl oyster Pinctada fucata martensii using PacBio sequencing and Hi-C.</title>
        <authorList>
            <person name="Zheng Z."/>
        </authorList>
    </citation>
    <scope>NUCLEOTIDE SEQUENCE</scope>
    <source>
        <strain evidence="8">ZZ-2019</strain>
        <tissue evidence="8">Adductor muscle</tissue>
    </source>
</reference>
<evidence type="ECO:0008006" key="10">
    <source>
        <dbReference type="Google" id="ProtNLM"/>
    </source>
</evidence>
<gene>
    <name evidence="8" type="ORF">FSP39_013121</name>
</gene>
<dbReference type="GO" id="GO:0016192">
    <property type="term" value="P:vesicle-mediated transport"/>
    <property type="evidence" value="ECO:0007669"/>
    <property type="project" value="InterPro"/>
</dbReference>
<evidence type="ECO:0000256" key="3">
    <source>
        <dbReference type="ARBA" id="ARBA00022490"/>
    </source>
</evidence>
<dbReference type="GO" id="GO:0005856">
    <property type="term" value="C:cytoskeleton"/>
    <property type="evidence" value="ECO:0007669"/>
    <property type="project" value="UniProtKB-SubCell"/>
</dbReference>
<comment type="caution">
    <text evidence="8">The sequence shown here is derived from an EMBL/GenBank/DDBJ whole genome shotgun (WGS) entry which is preliminary data.</text>
</comment>
<name>A0AA88YD70_PINIB</name>
<protein>
    <recommendedName>
        <fullName evidence="10">Protein fuzzy-like protein</fullName>
    </recommendedName>
</protein>
<dbReference type="Pfam" id="PF19037">
    <property type="entry name" value="Fuz_longin_2"/>
    <property type="match status" value="1"/>
</dbReference>
<accession>A0AA88YD70</accession>
<dbReference type="AlphaFoldDB" id="A0AA88YD70"/>
<dbReference type="InterPro" id="IPR026069">
    <property type="entry name" value="Fuzzy"/>
</dbReference>
<feature type="domain" description="FUZ/MON1/HPS1 third Longin" evidence="7">
    <location>
        <begin position="299"/>
        <end position="420"/>
    </location>
</feature>
<dbReference type="GO" id="GO:1905515">
    <property type="term" value="P:non-motile cilium assembly"/>
    <property type="evidence" value="ECO:0007669"/>
    <property type="project" value="TreeGrafter"/>
</dbReference>
<keyword evidence="9" id="KW-1185">Reference proteome</keyword>
<comment type="similarity">
    <text evidence="2">Belongs to the fuzzy family.</text>
</comment>
<evidence type="ECO:0000259" key="6">
    <source>
        <dbReference type="Pfam" id="PF19037"/>
    </source>
</evidence>
<evidence type="ECO:0000313" key="9">
    <source>
        <dbReference type="Proteomes" id="UP001186944"/>
    </source>
</evidence>
<feature type="domain" description="FUZ/MON1/HPS1 second Longin" evidence="6">
    <location>
        <begin position="181"/>
        <end position="273"/>
    </location>
</feature>
<dbReference type="InterPro" id="IPR043972">
    <property type="entry name" value="FUZ/MON1/HPS1_longin_1"/>
</dbReference>
<keyword evidence="4" id="KW-0206">Cytoskeleton</keyword>
<evidence type="ECO:0000256" key="1">
    <source>
        <dbReference type="ARBA" id="ARBA00004245"/>
    </source>
</evidence>
<proteinExistence type="inferred from homology"/>
<sequence>MISVVVVFFYYIFSRRITIEPTCIVQTKIKTFLILKLILQLPFPVIGSLNGVHMFGSSHGVSLQSTTTDDAKIVWKVFHESITLIAVSQDDDADDCHMNNLLNLIASALVLLCGIDEVSNIKNVERFKKEVKVCMQLVDRILESPETSGFSQLTNAVDIICAPENAILQNFLDAFAEAAESGFGCLFVERKVCVATKKWWSMSANELVLLNLLLTSLTPCSSRDIPVFLPDTQPAIPHRLMTFELTRNIEVCVICGPSPSLAELEPEVVRFWKPAYDSLRTVGRLSPRNFPTNIALDHNLLGFLLVNKETNRCLHSVNPSLEDPSHLGETLSIHQRKEVLKTFYKKMVGNFFASSVSGSEMGPAEFSHQPMESYITTETHKCYTLQSGPYQIFTLYTDSIPTYAMRSVTQRTLSYLTKDKNVSV</sequence>
<dbReference type="InterPro" id="IPR043970">
    <property type="entry name" value="FUZ/MON1/HPS1_longin_3"/>
</dbReference>
<dbReference type="PANTHER" id="PTHR13559">
    <property type="entry name" value="INTRACELLULAR TRAFFIC PROTEIN-RELATED"/>
    <property type="match status" value="1"/>
</dbReference>
<evidence type="ECO:0000259" key="5">
    <source>
        <dbReference type="Pfam" id="PF19036"/>
    </source>
</evidence>
<dbReference type="PANTHER" id="PTHR13559:SF1">
    <property type="entry name" value="PROTEIN FUZZY HOMOLOG"/>
    <property type="match status" value="1"/>
</dbReference>
<dbReference type="InterPro" id="IPR043971">
    <property type="entry name" value="FUZ/MON1/HPS1_longin_2"/>
</dbReference>
<dbReference type="Pfam" id="PF19038">
    <property type="entry name" value="Fuz_longin_3"/>
    <property type="match status" value="1"/>
</dbReference>